<proteinExistence type="predicted"/>
<protein>
    <recommendedName>
        <fullName evidence="1">Methyltransferase type 11 domain-containing protein</fullName>
    </recommendedName>
</protein>
<dbReference type="CDD" id="cd02440">
    <property type="entry name" value="AdoMet_MTases"/>
    <property type="match status" value="1"/>
</dbReference>
<dbReference type="AlphaFoldDB" id="A0A6F8YXL7"/>
<dbReference type="KEGG" id="psuu:Psuf_080010"/>
<evidence type="ECO:0000259" key="1">
    <source>
        <dbReference type="Pfam" id="PF08241"/>
    </source>
</evidence>
<reference evidence="2 3" key="2">
    <citation type="submission" date="2020-03" db="EMBL/GenBank/DDBJ databases">
        <authorList>
            <person name="Ichikawa N."/>
            <person name="Kimura A."/>
            <person name="Kitahashi Y."/>
            <person name="Uohara A."/>
        </authorList>
    </citation>
    <scope>NUCLEOTIDE SEQUENCE [LARGE SCALE GENOMIC DNA]</scope>
    <source>
        <strain evidence="2 3">NBRC 105367</strain>
    </source>
</reference>
<gene>
    <name evidence="2" type="ORF">Psuf_080010</name>
</gene>
<organism evidence="2 3">
    <name type="scientific">Phytohabitans suffuscus</name>
    <dbReference type="NCBI Taxonomy" id="624315"/>
    <lineage>
        <taxon>Bacteria</taxon>
        <taxon>Bacillati</taxon>
        <taxon>Actinomycetota</taxon>
        <taxon>Actinomycetes</taxon>
        <taxon>Micromonosporales</taxon>
        <taxon>Micromonosporaceae</taxon>
    </lineage>
</organism>
<evidence type="ECO:0000313" key="3">
    <source>
        <dbReference type="Proteomes" id="UP000503011"/>
    </source>
</evidence>
<accession>A0A6F8YXL7</accession>
<name>A0A6F8YXL7_9ACTN</name>
<dbReference type="PANTHER" id="PTHR43591">
    <property type="entry name" value="METHYLTRANSFERASE"/>
    <property type="match status" value="1"/>
</dbReference>
<dbReference type="InterPro" id="IPR013216">
    <property type="entry name" value="Methyltransf_11"/>
</dbReference>
<dbReference type="Proteomes" id="UP000503011">
    <property type="component" value="Chromosome"/>
</dbReference>
<dbReference type="Pfam" id="PF08241">
    <property type="entry name" value="Methyltransf_11"/>
    <property type="match status" value="1"/>
</dbReference>
<dbReference type="GO" id="GO:0008757">
    <property type="term" value="F:S-adenosylmethionine-dependent methyltransferase activity"/>
    <property type="evidence" value="ECO:0007669"/>
    <property type="project" value="InterPro"/>
</dbReference>
<evidence type="ECO:0000313" key="2">
    <source>
        <dbReference type="EMBL" id="BCB90688.1"/>
    </source>
</evidence>
<dbReference type="EMBL" id="AP022871">
    <property type="protein sequence ID" value="BCB90688.1"/>
    <property type="molecule type" value="Genomic_DNA"/>
</dbReference>
<reference evidence="2 3" key="1">
    <citation type="submission" date="2020-03" db="EMBL/GenBank/DDBJ databases">
        <title>Whole genome shotgun sequence of Phytohabitans suffuscus NBRC 105367.</title>
        <authorList>
            <person name="Komaki H."/>
            <person name="Tamura T."/>
        </authorList>
    </citation>
    <scope>NUCLEOTIDE SEQUENCE [LARGE SCALE GENOMIC DNA]</scope>
    <source>
        <strain evidence="2 3">NBRC 105367</strain>
    </source>
</reference>
<dbReference type="PANTHER" id="PTHR43591:SF24">
    <property type="entry name" value="2-METHOXY-6-POLYPRENYL-1,4-BENZOQUINOL METHYLASE, MITOCHONDRIAL"/>
    <property type="match status" value="1"/>
</dbReference>
<dbReference type="RefSeq" id="WP_173163080.1">
    <property type="nucleotide sequence ID" value="NZ_AP022871.1"/>
</dbReference>
<dbReference type="Gene3D" id="3.40.50.150">
    <property type="entry name" value="Vaccinia Virus protein VP39"/>
    <property type="match status" value="1"/>
</dbReference>
<feature type="domain" description="Methyltransferase type 11" evidence="1">
    <location>
        <begin position="188"/>
        <end position="284"/>
    </location>
</feature>
<dbReference type="InterPro" id="IPR029063">
    <property type="entry name" value="SAM-dependent_MTases_sf"/>
</dbReference>
<dbReference type="SUPFAM" id="SSF53335">
    <property type="entry name" value="S-adenosyl-L-methionine-dependent methyltransferases"/>
    <property type="match status" value="1"/>
</dbReference>
<keyword evidence="3" id="KW-1185">Reference proteome</keyword>
<sequence>MAGPPAPLTDDQARRWSEVLDNLAGALPPGAASVVVDGGEHTRVVADRLAATLLAAGRPCVRLTAGNGRPLATSAHEVALADGPQWRDRPPSGRWDVVIWLRTPPAPGAERTDRNRDADIVVDLHDPGWPVIRHLTARLARHGHWYITESRAFFATRAHTWDTKFGDDLPAYAAAVAEAGIAPGGVVVDAGCGTGRALPALRDAVGPTGTVVGLDLTPQMLSVARPRAGAAGASLVLGDAHHLPIAGASVDAVFAAGLITHLPDPGVGLAELARITRPGGRLVLFHPSGRVALAARHGHALRPDDPLGEGPLRAATDRTGWLLCAYDDPPHRFFAVATRHRS</sequence>